<dbReference type="Pfam" id="PF00135">
    <property type="entry name" value="COesterase"/>
    <property type="match status" value="1"/>
</dbReference>
<dbReference type="GO" id="GO:0016787">
    <property type="term" value="F:hydrolase activity"/>
    <property type="evidence" value="ECO:0007669"/>
    <property type="project" value="UniProtKB-KW"/>
</dbReference>
<evidence type="ECO:0000256" key="1">
    <source>
        <dbReference type="ARBA" id="ARBA00005964"/>
    </source>
</evidence>
<reference evidence="6" key="2">
    <citation type="submission" date="2021-02" db="EMBL/GenBank/DDBJ databases">
        <title>Aspergillus puulaauensis MK2 genome sequence.</title>
        <authorList>
            <person name="Futagami T."/>
            <person name="Mori K."/>
            <person name="Kadooka C."/>
            <person name="Tanaka T."/>
        </authorList>
    </citation>
    <scope>NUCLEOTIDE SEQUENCE</scope>
    <source>
        <strain evidence="6">MK2</strain>
    </source>
</reference>
<dbReference type="InterPro" id="IPR002018">
    <property type="entry name" value="CarbesteraseB"/>
</dbReference>
<dbReference type="OrthoDB" id="408631at2759"/>
<evidence type="ECO:0000256" key="4">
    <source>
        <dbReference type="RuleBase" id="RU361235"/>
    </source>
</evidence>
<reference evidence="6" key="1">
    <citation type="submission" date="2021-01" db="EMBL/GenBank/DDBJ databases">
        <authorList>
            <consortium name="Aspergillus puulaauensis MK2 genome sequencing consortium"/>
            <person name="Kazuki M."/>
            <person name="Futagami T."/>
        </authorList>
    </citation>
    <scope>NUCLEOTIDE SEQUENCE</scope>
    <source>
        <strain evidence="6">MK2</strain>
    </source>
</reference>
<dbReference type="RefSeq" id="XP_041561466.1">
    <property type="nucleotide sequence ID" value="XM_041695770.1"/>
</dbReference>
<protein>
    <recommendedName>
        <fullName evidence="4">Carboxylic ester hydrolase</fullName>
        <ecNumber evidence="4">3.1.1.-</ecNumber>
    </recommendedName>
</protein>
<dbReference type="InterPro" id="IPR029058">
    <property type="entry name" value="AB_hydrolase_fold"/>
</dbReference>
<dbReference type="SUPFAM" id="SSF53474">
    <property type="entry name" value="alpha/beta-Hydrolases"/>
    <property type="match status" value="1"/>
</dbReference>
<dbReference type="Proteomes" id="UP000654913">
    <property type="component" value="Chromosome 7"/>
</dbReference>
<proteinExistence type="inferred from homology"/>
<feature type="signal peptide" evidence="4">
    <location>
        <begin position="1"/>
        <end position="18"/>
    </location>
</feature>
<evidence type="ECO:0000256" key="2">
    <source>
        <dbReference type="ARBA" id="ARBA00010515"/>
    </source>
</evidence>
<evidence type="ECO:0000313" key="7">
    <source>
        <dbReference type="Proteomes" id="UP000654913"/>
    </source>
</evidence>
<feature type="chain" id="PRO_5031594479" description="Carboxylic ester hydrolase" evidence="4">
    <location>
        <begin position="19"/>
        <end position="558"/>
    </location>
</feature>
<dbReference type="EC" id="3.1.1.-" evidence="4"/>
<organism evidence="6 7">
    <name type="scientific">Aspergillus puulaauensis</name>
    <dbReference type="NCBI Taxonomy" id="1220207"/>
    <lineage>
        <taxon>Eukaryota</taxon>
        <taxon>Fungi</taxon>
        <taxon>Dikarya</taxon>
        <taxon>Ascomycota</taxon>
        <taxon>Pezizomycotina</taxon>
        <taxon>Eurotiomycetes</taxon>
        <taxon>Eurotiomycetidae</taxon>
        <taxon>Eurotiales</taxon>
        <taxon>Aspergillaceae</taxon>
        <taxon>Aspergillus</taxon>
    </lineage>
</organism>
<keyword evidence="7" id="KW-1185">Reference proteome</keyword>
<dbReference type="Gene3D" id="3.40.50.1820">
    <property type="entry name" value="alpha/beta hydrolase"/>
    <property type="match status" value="1"/>
</dbReference>
<dbReference type="PROSITE" id="PS01173">
    <property type="entry name" value="LIPASE_GDXG_HIS"/>
    <property type="match status" value="1"/>
</dbReference>
<dbReference type="EMBL" id="AP024449">
    <property type="protein sequence ID" value="BCS29280.1"/>
    <property type="molecule type" value="Genomic_DNA"/>
</dbReference>
<evidence type="ECO:0000259" key="5">
    <source>
        <dbReference type="Pfam" id="PF00135"/>
    </source>
</evidence>
<accession>A0A7R7XX24</accession>
<keyword evidence="3 4" id="KW-0378">Hydrolase</keyword>
<dbReference type="InterPro" id="IPR002168">
    <property type="entry name" value="Lipase_GDXG_HIS_AS"/>
</dbReference>
<feature type="domain" description="Carboxylesterase type B" evidence="5">
    <location>
        <begin position="43"/>
        <end position="526"/>
    </location>
</feature>
<dbReference type="AlphaFoldDB" id="A0A7R7XX24"/>
<comment type="similarity">
    <text evidence="2">Belongs to the 'GDXG' lipolytic enzyme family.</text>
</comment>
<dbReference type="InterPro" id="IPR050309">
    <property type="entry name" value="Type-B_Carboxylest/Lipase"/>
</dbReference>
<dbReference type="GeneID" id="64979277"/>
<dbReference type="InterPro" id="IPR019826">
    <property type="entry name" value="Carboxylesterase_B_AS"/>
</dbReference>
<evidence type="ECO:0000256" key="3">
    <source>
        <dbReference type="ARBA" id="ARBA00022801"/>
    </source>
</evidence>
<gene>
    <name evidence="6" type="ORF">APUU_70850S</name>
</gene>
<keyword evidence="4" id="KW-0732">Signal</keyword>
<dbReference type="PANTHER" id="PTHR11559">
    <property type="entry name" value="CARBOXYLESTERASE"/>
    <property type="match status" value="1"/>
</dbReference>
<comment type="similarity">
    <text evidence="1 4">Belongs to the type-B carboxylesterase/lipase family.</text>
</comment>
<name>A0A7R7XX24_9EURO</name>
<sequence length="558" mass="60179">MLISRLIHLAAFGTAVSAGDSRWPTSPPVVDLGYEIYQAIETNASTGHYTFSNIRYAAPPIYDLRWREPVPPQTNRSSIQSNSQAITCAQATPSWQIKTAPAVNGYLDSGVVPNVSYANLTSMVQYGQEDCLFLDVHVPKTVFDRAQNGAQVPVLVWIHGGGFTAGSKTSFGSPDTLLDRAAQNSDSVIYVALNYRLAAFGFLAGASFEKEGGLLNAGLFDQRMALQWIQDNIHRFGGDKRQVTVFGESGGGGSIMHHITAGGGAIPALFQRAVPQSPAYFPYRSAMENQNGFESFMGRANVTTLAEARKAPSEILVAANSHSIGETLPYHSPVYGPTPDGNLVLEDPKVHLRRREFDHSVEILVAHNSDEGLVLVPVIHTDAEYRALIKKILTSADSTTIDHIADVLYPPIFDGSKGYTNNYQRAAKTAGDAIIDCNAVSLGLAFGSQGRARSYYFSSYPGIHAQDTPYTFYSPGVQSGYALVETGPINQTVAYVLQDYIASFAVTGEPMSGLDGLGAIPPYTSNGTTVRLDSGGINITSDPALGDRCKWWALGRYN</sequence>
<dbReference type="KEGG" id="apuu:APUU_70850S"/>
<evidence type="ECO:0000313" key="6">
    <source>
        <dbReference type="EMBL" id="BCS29280.1"/>
    </source>
</evidence>
<dbReference type="PROSITE" id="PS00122">
    <property type="entry name" value="CARBOXYLESTERASE_B_1"/>
    <property type="match status" value="1"/>
</dbReference>